<evidence type="ECO:0000256" key="1">
    <source>
        <dbReference type="SAM" id="MobiDB-lite"/>
    </source>
</evidence>
<accession>A0A839XEN3</accession>
<name>A0A839XEN3_9PSEU</name>
<gene>
    <name evidence="2" type="ORF">FB384_000644</name>
</gene>
<proteinExistence type="predicted"/>
<organism evidence="2 3">
    <name type="scientific">Prauserella sediminis</name>
    <dbReference type="NCBI Taxonomy" id="577680"/>
    <lineage>
        <taxon>Bacteria</taxon>
        <taxon>Bacillati</taxon>
        <taxon>Actinomycetota</taxon>
        <taxon>Actinomycetes</taxon>
        <taxon>Pseudonocardiales</taxon>
        <taxon>Pseudonocardiaceae</taxon>
        <taxon>Prauserella</taxon>
        <taxon>Prauserella salsuginis group</taxon>
    </lineage>
</organism>
<dbReference type="EMBL" id="JACIBS010000001">
    <property type="protein sequence ID" value="MBB3661740.1"/>
    <property type="molecule type" value="Genomic_DNA"/>
</dbReference>
<dbReference type="Proteomes" id="UP000564573">
    <property type="component" value="Unassembled WGS sequence"/>
</dbReference>
<comment type="caution">
    <text evidence="2">The sequence shown here is derived from an EMBL/GenBank/DDBJ whole genome shotgun (WGS) entry which is preliminary data.</text>
</comment>
<protein>
    <submittedName>
        <fullName evidence="2">Uncharacterized protein</fullName>
    </submittedName>
</protein>
<dbReference type="AlphaFoldDB" id="A0A839XEN3"/>
<feature type="compositionally biased region" description="Basic residues" evidence="1">
    <location>
        <begin position="81"/>
        <end position="91"/>
    </location>
</feature>
<sequence length="221" mass="23718">MLVFCCCLLFRYCGGAQSPHPVRRATPPDPSAGAASLRIGGGPACAWSSLGAAALLAGAHSAPEGLARTHMVTSTTPRGGCRSRRKGRRTPQTRGSPGFGTQRDGLNTQRVGTDSEVRRLGGWCPALDRVEIRGTRSTAARRPVIGRTLSAISGTTDCAVRAPFPVFSIWCLWTVSSSIVDLDPGHSGQKAPNVALWGRVRFERNSRSTAWPASRRPRDRW</sequence>
<feature type="region of interest" description="Disordered" evidence="1">
    <location>
        <begin position="72"/>
        <end position="112"/>
    </location>
</feature>
<reference evidence="2 3" key="1">
    <citation type="submission" date="2020-08" db="EMBL/GenBank/DDBJ databases">
        <title>Sequencing the genomes of 1000 actinobacteria strains.</title>
        <authorList>
            <person name="Klenk H.-P."/>
        </authorList>
    </citation>
    <scope>NUCLEOTIDE SEQUENCE [LARGE SCALE GENOMIC DNA]</scope>
    <source>
        <strain evidence="2 3">DSM 45267</strain>
    </source>
</reference>
<keyword evidence="3" id="KW-1185">Reference proteome</keyword>
<evidence type="ECO:0000313" key="3">
    <source>
        <dbReference type="Proteomes" id="UP000564573"/>
    </source>
</evidence>
<evidence type="ECO:0000313" key="2">
    <source>
        <dbReference type="EMBL" id="MBB3661740.1"/>
    </source>
</evidence>